<name>A0ABQ1F9V0_9SPHN</name>
<dbReference type="PANTHER" id="PTHR38776">
    <property type="entry name" value="MLTA-INTERACTING PROTEIN-RELATED"/>
    <property type="match status" value="1"/>
</dbReference>
<evidence type="ECO:0000256" key="1">
    <source>
        <dbReference type="ARBA" id="ARBA00004442"/>
    </source>
</evidence>
<feature type="chain" id="PRO_5046181120" description="MipA/OmpV family protein" evidence="6">
    <location>
        <begin position="26"/>
        <end position="267"/>
    </location>
</feature>
<proteinExistence type="inferred from homology"/>
<evidence type="ECO:0000256" key="3">
    <source>
        <dbReference type="ARBA" id="ARBA00022729"/>
    </source>
</evidence>
<dbReference type="EMBL" id="BMID01000001">
    <property type="protein sequence ID" value="GGA03737.1"/>
    <property type="molecule type" value="Genomic_DNA"/>
</dbReference>
<keyword evidence="4" id="KW-0472">Membrane</keyword>
<evidence type="ECO:0000313" key="8">
    <source>
        <dbReference type="Proteomes" id="UP000603317"/>
    </source>
</evidence>
<organism evidence="7 8">
    <name type="scientific">Blastomonas marina</name>
    <dbReference type="NCBI Taxonomy" id="1867408"/>
    <lineage>
        <taxon>Bacteria</taxon>
        <taxon>Pseudomonadati</taxon>
        <taxon>Pseudomonadota</taxon>
        <taxon>Alphaproteobacteria</taxon>
        <taxon>Sphingomonadales</taxon>
        <taxon>Sphingomonadaceae</taxon>
        <taxon>Blastomonas</taxon>
    </lineage>
</organism>
<sequence length="267" mass="28160">MPINSRTLTAAIASGCALLASPAAAQDDPSDGAKRTRVALGPQVKPSWPGAEDVSFGPLVDFATAYGDTPFEFEAPDESFGFAVATSDDFAVGPVLSFESKRDSADVGGVLPDVDFSLEVGGFVNYTVSENFRLRAEARQGVTGHEGFIAVLGADFITRDADEYLLSIGPRVTLADSSYQDAYYSVTPAQSIASGLPAYDASGGVQSVGVVIGYIQQLSERWGIYTYAEYDRLVDDAANSPVVTTFGSRDQYSGGIALTYTFDGGIF</sequence>
<dbReference type="InterPro" id="IPR010583">
    <property type="entry name" value="MipA"/>
</dbReference>
<dbReference type="RefSeq" id="WP_188641730.1">
    <property type="nucleotide sequence ID" value="NZ_BMID01000001.1"/>
</dbReference>
<evidence type="ECO:0000313" key="7">
    <source>
        <dbReference type="EMBL" id="GGA03737.1"/>
    </source>
</evidence>
<dbReference type="Pfam" id="PF06629">
    <property type="entry name" value="MipA"/>
    <property type="match status" value="1"/>
</dbReference>
<feature type="signal peptide" evidence="6">
    <location>
        <begin position="1"/>
        <end position="25"/>
    </location>
</feature>
<evidence type="ECO:0000256" key="4">
    <source>
        <dbReference type="ARBA" id="ARBA00023136"/>
    </source>
</evidence>
<reference evidence="8" key="1">
    <citation type="journal article" date="2019" name="Int. J. Syst. Evol. Microbiol.">
        <title>The Global Catalogue of Microorganisms (GCM) 10K type strain sequencing project: providing services to taxonomists for standard genome sequencing and annotation.</title>
        <authorList>
            <consortium name="The Broad Institute Genomics Platform"/>
            <consortium name="The Broad Institute Genome Sequencing Center for Infectious Disease"/>
            <person name="Wu L."/>
            <person name="Ma J."/>
        </authorList>
    </citation>
    <scope>NUCLEOTIDE SEQUENCE [LARGE SCALE GENOMIC DNA]</scope>
    <source>
        <strain evidence="8">CGMCC 1.15297</strain>
    </source>
</reference>
<comment type="similarity">
    <text evidence="2">Belongs to the MipA/OmpV family.</text>
</comment>
<comment type="caution">
    <text evidence="7">The sequence shown here is derived from an EMBL/GenBank/DDBJ whole genome shotgun (WGS) entry which is preliminary data.</text>
</comment>
<keyword evidence="8" id="KW-1185">Reference proteome</keyword>
<protein>
    <recommendedName>
        <fullName evidence="9">MipA/OmpV family protein</fullName>
    </recommendedName>
</protein>
<evidence type="ECO:0000256" key="2">
    <source>
        <dbReference type="ARBA" id="ARBA00005722"/>
    </source>
</evidence>
<keyword evidence="3 6" id="KW-0732">Signal</keyword>
<evidence type="ECO:0008006" key="9">
    <source>
        <dbReference type="Google" id="ProtNLM"/>
    </source>
</evidence>
<gene>
    <name evidence="7" type="ORF">GCM10010923_10820</name>
</gene>
<evidence type="ECO:0000256" key="5">
    <source>
        <dbReference type="ARBA" id="ARBA00023237"/>
    </source>
</evidence>
<comment type="subcellular location">
    <subcellularLocation>
        <location evidence="1">Cell outer membrane</location>
    </subcellularLocation>
</comment>
<evidence type="ECO:0000256" key="6">
    <source>
        <dbReference type="SAM" id="SignalP"/>
    </source>
</evidence>
<accession>A0ABQ1F9V0</accession>
<dbReference type="PANTHER" id="PTHR38776:SF1">
    <property type="entry name" value="MLTA-INTERACTING PROTEIN-RELATED"/>
    <property type="match status" value="1"/>
</dbReference>
<dbReference type="Proteomes" id="UP000603317">
    <property type="component" value="Unassembled WGS sequence"/>
</dbReference>
<keyword evidence="5" id="KW-0998">Cell outer membrane</keyword>